<dbReference type="Proteomes" id="UP000052230">
    <property type="component" value="Unassembled WGS sequence"/>
</dbReference>
<organism evidence="1 2">
    <name type="scientific">Xanthomonas citri pv. citri</name>
    <dbReference type="NCBI Taxonomy" id="611301"/>
    <lineage>
        <taxon>Bacteria</taxon>
        <taxon>Pseudomonadati</taxon>
        <taxon>Pseudomonadota</taxon>
        <taxon>Gammaproteobacteria</taxon>
        <taxon>Lysobacterales</taxon>
        <taxon>Lysobacteraceae</taxon>
        <taxon>Xanthomonas</taxon>
    </lineage>
</organism>
<comment type="caution">
    <text evidence="1">The sequence shown here is derived from an EMBL/GenBank/DDBJ whole genome shotgun (WGS) entry which is preliminary data.</text>
</comment>
<accession>A0A0U5F9K3</accession>
<gene>
    <name evidence="1" type="ORF">XAC3562_130013</name>
</gene>
<evidence type="ECO:0000313" key="2">
    <source>
        <dbReference type="Proteomes" id="UP000052230"/>
    </source>
</evidence>
<sequence>MPAAKRVGPAQGVAEGAVADQPGIGALSVRTGKRRCIGACHRRVCVSECMRIDQSSLWSIGMITLPDALRCDDIRMTCRSALARDAALPVTLHRAQARSY</sequence>
<name>A0A0U5F9K3_XANCI</name>
<dbReference type="AlphaFoldDB" id="A0A0U5F9K3"/>
<proteinExistence type="predicted"/>
<dbReference type="EMBL" id="CCXZ01000035">
    <property type="protein sequence ID" value="CEG14829.1"/>
    <property type="molecule type" value="Genomic_DNA"/>
</dbReference>
<evidence type="ECO:0000313" key="1">
    <source>
        <dbReference type="EMBL" id="CEG14829.1"/>
    </source>
</evidence>
<protein>
    <submittedName>
        <fullName evidence="1">Uncharacterized protein</fullName>
    </submittedName>
</protein>
<keyword evidence="2" id="KW-1185">Reference proteome</keyword>
<reference evidence="1 2" key="1">
    <citation type="submission" date="2014-09" db="EMBL/GenBank/DDBJ databases">
        <authorList>
            <person name="Regsiter A."/>
        </authorList>
    </citation>
    <scope>NUCLEOTIDE SEQUENCE [LARGE SCALE GENOMIC DNA]</scope>
</reference>